<organism evidence="2 3">
    <name type="scientific">Micromonas commoda (strain RCC299 / NOUM17 / CCMP2709)</name>
    <name type="common">Picoplanktonic green alga</name>
    <dbReference type="NCBI Taxonomy" id="296587"/>
    <lineage>
        <taxon>Eukaryota</taxon>
        <taxon>Viridiplantae</taxon>
        <taxon>Chlorophyta</taxon>
        <taxon>Mamiellophyceae</taxon>
        <taxon>Mamiellales</taxon>
        <taxon>Mamiellaceae</taxon>
        <taxon>Micromonas</taxon>
    </lineage>
</organism>
<gene>
    <name evidence="2" type="ORF">MICPUN_60992</name>
</gene>
<keyword evidence="1" id="KW-0732">Signal</keyword>
<name>C1FGT8_MICCC</name>
<dbReference type="SUPFAM" id="SSF51182">
    <property type="entry name" value="RmlC-like cupins"/>
    <property type="match status" value="1"/>
</dbReference>
<dbReference type="STRING" id="296587.C1FGT8"/>
<evidence type="ECO:0000313" key="3">
    <source>
        <dbReference type="Proteomes" id="UP000002009"/>
    </source>
</evidence>
<proteinExistence type="predicted"/>
<evidence type="ECO:0000313" key="2">
    <source>
        <dbReference type="EMBL" id="ACO69319.1"/>
    </source>
</evidence>
<dbReference type="EMBL" id="CP001575">
    <property type="protein sequence ID" value="ACO69319.1"/>
    <property type="molecule type" value="Genomic_DNA"/>
</dbReference>
<feature type="signal peptide" evidence="1">
    <location>
        <begin position="1"/>
        <end position="24"/>
    </location>
</feature>
<dbReference type="InterPro" id="IPR011051">
    <property type="entry name" value="RmlC_Cupin_sf"/>
</dbReference>
<dbReference type="InParanoid" id="C1FGT8"/>
<dbReference type="KEGG" id="mis:MICPUN_60992"/>
<sequence length="196" mass="21929">MSVPEPRAWVVLVVGIFLGRLSVSVTHPTTCLSPSWSPIAVGDARIYYKPNESMPGLPQPPTKPGEGFKFEDARGSYERLEYPGGEYVNLVYTRAGHKRSGDIHKCAQVNTVVVGEALLTQVMKDGGETQTKLRGGDHVVIPPHVPHLYEFTKDTLMTESWTHREPDADRAQCEYEAWFHKKLRARIDARSTVRDG</sequence>
<dbReference type="AlphaFoldDB" id="C1FGT8"/>
<dbReference type="InterPro" id="IPR014710">
    <property type="entry name" value="RmlC-like_jellyroll"/>
</dbReference>
<dbReference type="RefSeq" id="XP_002508061.1">
    <property type="nucleotide sequence ID" value="XM_002508015.1"/>
</dbReference>
<dbReference type="Gene3D" id="2.60.120.10">
    <property type="entry name" value="Jelly Rolls"/>
    <property type="match status" value="1"/>
</dbReference>
<dbReference type="eggNOG" id="ENOG502SAAQ">
    <property type="taxonomic scope" value="Eukaryota"/>
</dbReference>
<dbReference type="GeneID" id="8245974"/>
<reference evidence="2 3" key="1">
    <citation type="journal article" date="2009" name="Science">
        <title>Green evolution and dynamic adaptations revealed by genomes of the marine picoeukaryotes Micromonas.</title>
        <authorList>
            <person name="Worden A.Z."/>
            <person name="Lee J.H."/>
            <person name="Mock T."/>
            <person name="Rouze P."/>
            <person name="Simmons M.P."/>
            <person name="Aerts A.L."/>
            <person name="Allen A.E."/>
            <person name="Cuvelier M.L."/>
            <person name="Derelle E."/>
            <person name="Everett M.V."/>
            <person name="Foulon E."/>
            <person name="Grimwood J."/>
            <person name="Gundlach H."/>
            <person name="Henrissat B."/>
            <person name="Napoli C."/>
            <person name="McDonald S.M."/>
            <person name="Parker M.S."/>
            <person name="Rombauts S."/>
            <person name="Salamov A."/>
            <person name="Von Dassow P."/>
            <person name="Badger J.H."/>
            <person name="Coutinho P.M."/>
            <person name="Demir E."/>
            <person name="Dubchak I."/>
            <person name="Gentemann C."/>
            <person name="Eikrem W."/>
            <person name="Gready J.E."/>
            <person name="John U."/>
            <person name="Lanier W."/>
            <person name="Lindquist E.A."/>
            <person name="Lucas S."/>
            <person name="Mayer K.F."/>
            <person name="Moreau H."/>
            <person name="Not F."/>
            <person name="Otillar R."/>
            <person name="Panaud O."/>
            <person name="Pangilinan J."/>
            <person name="Paulsen I."/>
            <person name="Piegu B."/>
            <person name="Poliakov A."/>
            <person name="Robbens S."/>
            <person name="Schmutz J."/>
            <person name="Toulza E."/>
            <person name="Wyss T."/>
            <person name="Zelensky A."/>
            <person name="Zhou K."/>
            <person name="Armbrust E.V."/>
            <person name="Bhattacharya D."/>
            <person name="Goodenough U.W."/>
            <person name="Van de Peer Y."/>
            <person name="Grigoriev I.V."/>
        </authorList>
    </citation>
    <scope>NUCLEOTIDE SEQUENCE [LARGE SCALE GENOMIC DNA]</scope>
    <source>
        <strain evidence="3">RCC299 / NOUM17</strain>
    </source>
</reference>
<accession>C1FGT8</accession>
<evidence type="ECO:0000256" key="1">
    <source>
        <dbReference type="SAM" id="SignalP"/>
    </source>
</evidence>
<dbReference type="OMA" id="ESWTHRE"/>
<keyword evidence="3" id="KW-1185">Reference proteome</keyword>
<dbReference type="Proteomes" id="UP000002009">
    <property type="component" value="Chromosome 8"/>
</dbReference>
<dbReference type="OrthoDB" id="10264693at2759"/>
<evidence type="ECO:0008006" key="4">
    <source>
        <dbReference type="Google" id="ProtNLM"/>
    </source>
</evidence>
<protein>
    <recommendedName>
        <fullName evidence="4">Cupin 2 conserved barrel domain-containing protein</fullName>
    </recommendedName>
</protein>
<feature type="chain" id="PRO_5002907678" description="Cupin 2 conserved barrel domain-containing protein" evidence="1">
    <location>
        <begin position="25"/>
        <end position="196"/>
    </location>
</feature>